<gene>
    <name evidence="2" type="ORF">MNBD_DELTA02-1215</name>
</gene>
<proteinExistence type="predicted"/>
<dbReference type="EMBL" id="UOEZ01000065">
    <property type="protein sequence ID" value="VAW38101.1"/>
    <property type="molecule type" value="Genomic_DNA"/>
</dbReference>
<dbReference type="InterPro" id="IPR007372">
    <property type="entry name" value="Lipid/polyisoprenoid-bd_YceI"/>
</dbReference>
<dbReference type="PANTHER" id="PTHR34406">
    <property type="entry name" value="PROTEIN YCEI"/>
    <property type="match status" value="1"/>
</dbReference>
<dbReference type="NCBIfam" id="NF002994">
    <property type="entry name" value="PRK03757.1"/>
    <property type="match status" value="1"/>
</dbReference>
<accession>A0A3B0V561</accession>
<protein>
    <submittedName>
        <fullName evidence="2">Protein yceI</fullName>
    </submittedName>
</protein>
<sequence length="203" mass="22983">MNKKYSAIFILLAGFLIAACLSPYISIAGVKTTSEHYVIDTKKAHASINFRISHLGYSWLYGRFNKFEGEFDFDELNPSNSKIEVRIDPASVDTNHAERDKHIRGKDFFDVRNFPKAGFVSISITRVDKNNYIVKGRFTLHGITRDITIRAEEVGAGKDPWGGYRRGFRGRTALKLHDYGITYNLGPASTIVYLELSIEGIRQ</sequence>
<dbReference type="SUPFAM" id="SSF101874">
    <property type="entry name" value="YceI-like"/>
    <property type="match status" value="1"/>
</dbReference>
<dbReference type="PROSITE" id="PS51257">
    <property type="entry name" value="PROKAR_LIPOPROTEIN"/>
    <property type="match status" value="1"/>
</dbReference>
<evidence type="ECO:0000259" key="1">
    <source>
        <dbReference type="SMART" id="SM00867"/>
    </source>
</evidence>
<evidence type="ECO:0000313" key="2">
    <source>
        <dbReference type="EMBL" id="VAW38101.1"/>
    </source>
</evidence>
<dbReference type="PANTHER" id="PTHR34406:SF1">
    <property type="entry name" value="PROTEIN YCEI"/>
    <property type="match status" value="1"/>
</dbReference>
<feature type="domain" description="Lipid/polyisoprenoid-binding YceI-like" evidence="1">
    <location>
        <begin position="36"/>
        <end position="201"/>
    </location>
</feature>
<dbReference type="SMART" id="SM00867">
    <property type="entry name" value="YceI"/>
    <property type="match status" value="1"/>
</dbReference>
<dbReference type="AlphaFoldDB" id="A0A3B0V561"/>
<dbReference type="Gene3D" id="2.40.128.110">
    <property type="entry name" value="Lipid/polyisoprenoid-binding, YceI-like"/>
    <property type="match status" value="1"/>
</dbReference>
<dbReference type="Pfam" id="PF04264">
    <property type="entry name" value="YceI"/>
    <property type="match status" value="1"/>
</dbReference>
<dbReference type="InterPro" id="IPR036761">
    <property type="entry name" value="TTHA0802/YceI-like_sf"/>
</dbReference>
<name>A0A3B0V561_9ZZZZ</name>
<organism evidence="2">
    <name type="scientific">hydrothermal vent metagenome</name>
    <dbReference type="NCBI Taxonomy" id="652676"/>
    <lineage>
        <taxon>unclassified sequences</taxon>
        <taxon>metagenomes</taxon>
        <taxon>ecological metagenomes</taxon>
    </lineage>
</organism>
<reference evidence="2" key="1">
    <citation type="submission" date="2018-06" db="EMBL/GenBank/DDBJ databases">
        <authorList>
            <person name="Zhirakovskaya E."/>
        </authorList>
    </citation>
    <scope>NUCLEOTIDE SEQUENCE</scope>
</reference>